<dbReference type="AlphaFoldDB" id="A0A507DY92"/>
<feature type="domain" description="PRELI/MSF1" evidence="1">
    <location>
        <begin position="1"/>
        <end position="173"/>
    </location>
</feature>
<gene>
    <name evidence="2" type="ORF">PhCBS80983_g04779</name>
</gene>
<protein>
    <recommendedName>
        <fullName evidence="1">PRELI/MSF1 domain-containing protein</fullName>
    </recommendedName>
</protein>
<dbReference type="InterPro" id="IPR037365">
    <property type="entry name" value="Slowmo/Ups"/>
</dbReference>
<evidence type="ECO:0000259" key="1">
    <source>
        <dbReference type="PROSITE" id="PS50904"/>
    </source>
</evidence>
<dbReference type="PANTHER" id="PTHR11158">
    <property type="entry name" value="MSF1/PX19 RELATED"/>
    <property type="match status" value="1"/>
</dbReference>
<accession>A0A507DY92</accession>
<dbReference type="GO" id="GO:0005758">
    <property type="term" value="C:mitochondrial intermembrane space"/>
    <property type="evidence" value="ECO:0007669"/>
    <property type="project" value="InterPro"/>
</dbReference>
<dbReference type="OrthoDB" id="407630at2759"/>
<dbReference type="PROSITE" id="PS50904">
    <property type="entry name" value="PRELI_MSF1"/>
    <property type="match status" value="1"/>
</dbReference>
<dbReference type="EMBL" id="QEAQ01000085">
    <property type="protein sequence ID" value="TPX56115.1"/>
    <property type="molecule type" value="Genomic_DNA"/>
</dbReference>
<keyword evidence="3" id="KW-1185">Reference proteome</keyword>
<comment type="caution">
    <text evidence="2">The sequence shown here is derived from an EMBL/GenBank/DDBJ whole genome shotgun (WGS) entry which is preliminary data.</text>
</comment>
<dbReference type="STRING" id="109895.A0A507DY92"/>
<proteinExistence type="predicted"/>
<name>A0A507DY92_9FUNG</name>
<dbReference type="InterPro" id="IPR006797">
    <property type="entry name" value="PRELI/MSF1_dom"/>
</dbReference>
<reference evidence="2 3" key="1">
    <citation type="journal article" date="2019" name="Sci. Rep.">
        <title>Comparative genomics of chytrid fungi reveal insights into the obligate biotrophic and pathogenic lifestyle of Synchytrium endobioticum.</title>
        <authorList>
            <person name="van de Vossenberg B.T.L.H."/>
            <person name="Warris S."/>
            <person name="Nguyen H.D.T."/>
            <person name="van Gent-Pelzer M.P.E."/>
            <person name="Joly D.L."/>
            <person name="van de Geest H.C."/>
            <person name="Bonants P.J.M."/>
            <person name="Smith D.S."/>
            <person name="Levesque C.A."/>
            <person name="van der Lee T.A.J."/>
        </authorList>
    </citation>
    <scope>NUCLEOTIDE SEQUENCE [LARGE SCALE GENOMIC DNA]</scope>
    <source>
        <strain evidence="2 3">CBS 809.83</strain>
    </source>
</reference>
<sequence length="178" mass="19766">MHLFETSHLFPHPWSLLTSANFQKYPNIHSPHVLTVDILSRSLHPTTGHLHTERLISVTNTSSGPAWVRALLPISDICFFHETSILDVRNQHFEATSTNLSMRTFLTLEETVKMRPGEGGTVFTQTAVVNARGVLSCAARFVEEGAVRSFTNNSAKGRAGLQTVVDALLEQMTDRRLA</sequence>
<dbReference type="Proteomes" id="UP000318582">
    <property type="component" value="Unassembled WGS sequence"/>
</dbReference>
<organism evidence="2 3">
    <name type="scientific">Powellomyces hirtus</name>
    <dbReference type="NCBI Taxonomy" id="109895"/>
    <lineage>
        <taxon>Eukaryota</taxon>
        <taxon>Fungi</taxon>
        <taxon>Fungi incertae sedis</taxon>
        <taxon>Chytridiomycota</taxon>
        <taxon>Chytridiomycota incertae sedis</taxon>
        <taxon>Chytridiomycetes</taxon>
        <taxon>Spizellomycetales</taxon>
        <taxon>Powellomycetaceae</taxon>
        <taxon>Powellomyces</taxon>
    </lineage>
</organism>
<dbReference type="Pfam" id="PF04707">
    <property type="entry name" value="PRELI"/>
    <property type="match status" value="1"/>
</dbReference>
<evidence type="ECO:0000313" key="3">
    <source>
        <dbReference type="Proteomes" id="UP000318582"/>
    </source>
</evidence>
<evidence type="ECO:0000313" key="2">
    <source>
        <dbReference type="EMBL" id="TPX56115.1"/>
    </source>
</evidence>